<dbReference type="Gene3D" id="1.20.1250.20">
    <property type="entry name" value="MFS general substrate transporter like domains"/>
    <property type="match status" value="2"/>
</dbReference>
<reference evidence="8 9" key="1">
    <citation type="submission" date="2024-01" db="EMBL/GenBank/DDBJ databases">
        <title>Novel species of the genus Luteimonas isolated from rivers.</title>
        <authorList>
            <person name="Lu H."/>
        </authorList>
    </citation>
    <scope>NUCLEOTIDE SEQUENCE [LARGE SCALE GENOMIC DNA]</scope>
    <source>
        <strain evidence="8 9">FXH3W</strain>
    </source>
</reference>
<gene>
    <name evidence="8" type="ORF">V3390_06170</name>
</gene>
<keyword evidence="5 6" id="KW-0472">Membrane</keyword>
<keyword evidence="2" id="KW-1003">Cell membrane</keyword>
<dbReference type="PANTHER" id="PTHR43124">
    <property type="entry name" value="PURINE EFFLUX PUMP PBUE"/>
    <property type="match status" value="1"/>
</dbReference>
<dbReference type="InterPro" id="IPR050189">
    <property type="entry name" value="MFS_Efflux_Transporters"/>
</dbReference>
<dbReference type="CDD" id="cd17324">
    <property type="entry name" value="MFS_NepI_like"/>
    <property type="match status" value="1"/>
</dbReference>
<evidence type="ECO:0000259" key="7">
    <source>
        <dbReference type="PROSITE" id="PS50850"/>
    </source>
</evidence>
<feature type="domain" description="Major facilitator superfamily (MFS) profile" evidence="7">
    <location>
        <begin position="12"/>
        <end position="386"/>
    </location>
</feature>
<feature type="transmembrane region" description="Helical" evidence="6">
    <location>
        <begin position="244"/>
        <end position="267"/>
    </location>
</feature>
<accession>A0ABU7UZH6</accession>
<sequence length="391" mass="40751">MTNRTAPSAPLALFSMAVGGFAIGTTEFATMGVLPEIANGMQVSIPQAGHFISAYAIGVVVGAPVLAVLFARTPRKVLLLGLMVAFAIGNAFSALATTSTQLWWARFIAGLPHGAFFGVASLVGAQLVGHKHRAKAVAAIMMGLNVATLAGVPLATWIGRRLDWPAVYWLVAGLAAACLLLMMRFVPKGMVGTEVHPMDELKSLTRQPVVIALLTGAIGGCGLFSAFSYIVPTLEQHAGVPSQTVPWILAMFGVGQIIGSLTAAHFADRALLPAIKGCLLWSALCLVIFALMCGVQVLAAPLVFLIGTMVTLANPLQIRLMDVSGEAQTLAAAGNHASFNLANAMGAWLGGLVLTWGWGYPATGWVGAVLALLGLALFVGSRQRPVPHREA</sequence>
<feature type="transmembrane region" description="Helical" evidence="6">
    <location>
        <begin position="166"/>
        <end position="187"/>
    </location>
</feature>
<name>A0ABU7UZH6_9GAMM</name>
<evidence type="ECO:0000313" key="9">
    <source>
        <dbReference type="Proteomes" id="UP001356170"/>
    </source>
</evidence>
<proteinExistence type="predicted"/>
<evidence type="ECO:0000256" key="1">
    <source>
        <dbReference type="ARBA" id="ARBA00004651"/>
    </source>
</evidence>
<evidence type="ECO:0000256" key="5">
    <source>
        <dbReference type="ARBA" id="ARBA00023136"/>
    </source>
</evidence>
<evidence type="ECO:0000256" key="4">
    <source>
        <dbReference type="ARBA" id="ARBA00022989"/>
    </source>
</evidence>
<evidence type="ECO:0000256" key="3">
    <source>
        <dbReference type="ARBA" id="ARBA00022692"/>
    </source>
</evidence>
<dbReference type="Proteomes" id="UP001356170">
    <property type="component" value="Unassembled WGS sequence"/>
</dbReference>
<comment type="caution">
    <text evidence="8">The sequence shown here is derived from an EMBL/GenBank/DDBJ whole genome shotgun (WGS) entry which is preliminary data.</text>
</comment>
<dbReference type="InterPro" id="IPR036259">
    <property type="entry name" value="MFS_trans_sf"/>
</dbReference>
<feature type="transmembrane region" description="Helical" evidence="6">
    <location>
        <begin position="77"/>
        <end position="97"/>
    </location>
</feature>
<dbReference type="PANTHER" id="PTHR43124:SF3">
    <property type="entry name" value="CHLORAMPHENICOL EFFLUX PUMP RV0191"/>
    <property type="match status" value="1"/>
</dbReference>
<feature type="transmembrane region" description="Helical" evidence="6">
    <location>
        <begin position="137"/>
        <end position="160"/>
    </location>
</feature>
<dbReference type="RefSeq" id="WP_331703810.1">
    <property type="nucleotide sequence ID" value="NZ_JAZHBO010000002.1"/>
</dbReference>
<evidence type="ECO:0000256" key="6">
    <source>
        <dbReference type="SAM" id="Phobius"/>
    </source>
</evidence>
<dbReference type="Pfam" id="PF07690">
    <property type="entry name" value="MFS_1"/>
    <property type="match status" value="1"/>
</dbReference>
<protein>
    <submittedName>
        <fullName evidence="8">MFS transporter</fullName>
    </submittedName>
</protein>
<dbReference type="InterPro" id="IPR011701">
    <property type="entry name" value="MFS"/>
</dbReference>
<keyword evidence="3 6" id="KW-0812">Transmembrane</keyword>
<evidence type="ECO:0000256" key="2">
    <source>
        <dbReference type="ARBA" id="ARBA00022475"/>
    </source>
</evidence>
<dbReference type="EMBL" id="JAZHBO010000002">
    <property type="protein sequence ID" value="MEF2155820.1"/>
    <property type="molecule type" value="Genomic_DNA"/>
</dbReference>
<evidence type="ECO:0000313" key="8">
    <source>
        <dbReference type="EMBL" id="MEF2155820.1"/>
    </source>
</evidence>
<feature type="transmembrane region" description="Helical" evidence="6">
    <location>
        <begin position="103"/>
        <end position="125"/>
    </location>
</feature>
<feature type="transmembrane region" description="Helical" evidence="6">
    <location>
        <begin position="279"/>
        <end position="306"/>
    </location>
</feature>
<dbReference type="SUPFAM" id="SSF103473">
    <property type="entry name" value="MFS general substrate transporter"/>
    <property type="match status" value="1"/>
</dbReference>
<keyword evidence="9" id="KW-1185">Reference proteome</keyword>
<feature type="transmembrane region" description="Helical" evidence="6">
    <location>
        <begin position="48"/>
        <end position="70"/>
    </location>
</feature>
<comment type="subcellular location">
    <subcellularLocation>
        <location evidence="1">Cell membrane</location>
        <topology evidence="1">Multi-pass membrane protein</topology>
    </subcellularLocation>
</comment>
<feature type="transmembrane region" description="Helical" evidence="6">
    <location>
        <begin position="208"/>
        <end position="232"/>
    </location>
</feature>
<organism evidence="8 9">
    <name type="scientific">Aquilutibacter rugosus</name>
    <dbReference type="NCBI Taxonomy" id="3115820"/>
    <lineage>
        <taxon>Bacteria</taxon>
        <taxon>Pseudomonadati</taxon>
        <taxon>Pseudomonadota</taxon>
        <taxon>Gammaproteobacteria</taxon>
        <taxon>Lysobacterales</taxon>
        <taxon>Lysobacteraceae</taxon>
        <taxon>Aquilutibacter</taxon>
    </lineage>
</organism>
<dbReference type="PROSITE" id="PS50850">
    <property type="entry name" value="MFS"/>
    <property type="match status" value="1"/>
</dbReference>
<dbReference type="InterPro" id="IPR020846">
    <property type="entry name" value="MFS_dom"/>
</dbReference>
<feature type="transmembrane region" description="Helical" evidence="6">
    <location>
        <begin position="358"/>
        <end position="379"/>
    </location>
</feature>
<keyword evidence="4 6" id="KW-1133">Transmembrane helix</keyword>